<evidence type="ECO:0000313" key="3">
    <source>
        <dbReference type="Proteomes" id="UP000824150"/>
    </source>
</evidence>
<comment type="caution">
    <text evidence="2">The sequence shown here is derived from an EMBL/GenBank/DDBJ whole genome shotgun (WGS) entry which is preliminary data.</text>
</comment>
<dbReference type="Pfam" id="PF04342">
    <property type="entry name" value="DMT_6"/>
    <property type="match status" value="1"/>
</dbReference>
<feature type="transmembrane region" description="Helical" evidence="1">
    <location>
        <begin position="105"/>
        <end position="122"/>
    </location>
</feature>
<feature type="transmembrane region" description="Helical" evidence="1">
    <location>
        <begin position="79"/>
        <end position="99"/>
    </location>
</feature>
<keyword evidence="1" id="KW-0812">Transmembrane</keyword>
<dbReference type="Proteomes" id="UP000824150">
    <property type="component" value="Unassembled WGS sequence"/>
</dbReference>
<dbReference type="PIRSF" id="PIRSF021239">
    <property type="entry name" value="UCP021239"/>
    <property type="match status" value="1"/>
</dbReference>
<organism evidence="2 3">
    <name type="scientific">Candidatus Anaerobiospirillum merdipullorum</name>
    <dbReference type="NCBI Taxonomy" id="2838450"/>
    <lineage>
        <taxon>Bacteria</taxon>
        <taxon>Pseudomonadati</taxon>
        <taxon>Pseudomonadota</taxon>
        <taxon>Gammaproteobacteria</taxon>
        <taxon>Aeromonadales</taxon>
        <taxon>Succinivibrionaceae</taxon>
        <taxon>Anaerobiospirillum</taxon>
    </lineage>
</organism>
<protein>
    <submittedName>
        <fullName evidence="2">DMT family protein</fullName>
    </submittedName>
</protein>
<dbReference type="PANTHER" id="PTHR38482">
    <property type="entry name" value="DMT FAMILY PROTEIN"/>
    <property type="match status" value="1"/>
</dbReference>
<evidence type="ECO:0000313" key="2">
    <source>
        <dbReference type="EMBL" id="MBU3826694.1"/>
    </source>
</evidence>
<dbReference type="EMBL" id="JAHLFG010000044">
    <property type="protein sequence ID" value="MBU3826694.1"/>
    <property type="molecule type" value="Genomic_DNA"/>
</dbReference>
<reference evidence="2" key="1">
    <citation type="journal article" date="2021" name="PeerJ">
        <title>Extensive microbial diversity within the chicken gut microbiome revealed by metagenomics and culture.</title>
        <authorList>
            <person name="Gilroy R."/>
            <person name="Ravi A."/>
            <person name="Getino M."/>
            <person name="Pursley I."/>
            <person name="Horton D.L."/>
            <person name="Alikhan N.F."/>
            <person name="Baker D."/>
            <person name="Gharbi K."/>
            <person name="Hall N."/>
            <person name="Watson M."/>
            <person name="Adriaenssens E.M."/>
            <person name="Foster-Nyarko E."/>
            <person name="Jarju S."/>
            <person name="Secka A."/>
            <person name="Antonio M."/>
            <person name="Oren A."/>
            <person name="Chaudhuri R.R."/>
            <person name="La Ragione R."/>
            <person name="Hildebrand F."/>
            <person name="Pallen M.J."/>
        </authorList>
    </citation>
    <scope>NUCLEOTIDE SEQUENCE</scope>
    <source>
        <strain evidence="2">687</strain>
    </source>
</reference>
<accession>A0A9E2KNU9</accession>
<proteinExistence type="predicted"/>
<reference evidence="2" key="2">
    <citation type="submission" date="2021-04" db="EMBL/GenBank/DDBJ databases">
        <authorList>
            <person name="Gilroy R."/>
        </authorList>
    </citation>
    <scope>NUCLEOTIDE SEQUENCE</scope>
    <source>
        <strain evidence="2">687</strain>
    </source>
</reference>
<keyword evidence="1" id="KW-1133">Transmembrane helix</keyword>
<evidence type="ECO:0000256" key="1">
    <source>
        <dbReference type="SAM" id="Phobius"/>
    </source>
</evidence>
<dbReference type="InterPro" id="IPR007437">
    <property type="entry name" value="DUF486"/>
</dbReference>
<dbReference type="AlphaFoldDB" id="A0A9E2KNU9"/>
<gene>
    <name evidence="2" type="ORF">IAA31_04295</name>
</gene>
<sequence length="124" mass="14120">MFAHGLYAVGLLVLSNIFMTLAWYGHLKMREEFSWFSALPLIGVIAFSWGLAFFEYCLQVPANRLGFKDNGGPFDIMQLKVIQEVVTLTVFTIFSILAFHTELKWNHLLAACCLIAAVYFSFKQ</sequence>
<name>A0A9E2KNU9_9GAMM</name>
<feature type="transmembrane region" description="Helical" evidence="1">
    <location>
        <begin position="7"/>
        <end position="27"/>
    </location>
</feature>
<keyword evidence="1" id="KW-0472">Membrane</keyword>
<dbReference type="PANTHER" id="PTHR38482:SF1">
    <property type="entry name" value="DMT FAMILY PROTEIN"/>
    <property type="match status" value="1"/>
</dbReference>
<feature type="transmembrane region" description="Helical" evidence="1">
    <location>
        <begin position="33"/>
        <end position="58"/>
    </location>
</feature>